<gene>
    <name evidence="3" type="ORF">T310_0646</name>
</gene>
<comment type="caution">
    <text evidence="3">The sequence shown here is derived from an EMBL/GenBank/DDBJ whole genome shotgun (WGS) entry which is preliminary data.</text>
</comment>
<reference evidence="3 4" key="1">
    <citation type="submission" date="2015-04" db="EMBL/GenBank/DDBJ databases">
        <authorList>
            <person name="Heijne W.H."/>
            <person name="Fedorova N.D."/>
            <person name="Nierman W.C."/>
            <person name="Vollebregt A.W."/>
            <person name="Zhao Z."/>
            <person name="Wu L."/>
            <person name="Kumar M."/>
            <person name="Stam H."/>
            <person name="van den Berg M.A."/>
            <person name="Pel H.J."/>
        </authorList>
    </citation>
    <scope>NUCLEOTIDE SEQUENCE [LARGE SCALE GENOMIC DNA]</scope>
    <source>
        <strain evidence="3 4">CBS 393.64</strain>
    </source>
</reference>
<dbReference type="RefSeq" id="XP_013331941.1">
    <property type="nucleotide sequence ID" value="XM_013476487.1"/>
</dbReference>
<keyword evidence="2" id="KW-1133">Transmembrane helix</keyword>
<dbReference type="GeneID" id="25312700"/>
<proteinExistence type="predicted"/>
<evidence type="ECO:0000256" key="1">
    <source>
        <dbReference type="SAM" id="MobiDB-lite"/>
    </source>
</evidence>
<name>A0A0F4Z471_RASE3</name>
<keyword evidence="2" id="KW-0472">Membrane</keyword>
<feature type="compositionally biased region" description="Polar residues" evidence="1">
    <location>
        <begin position="342"/>
        <end position="359"/>
    </location>
</feature>
<dbReference type="EMBL" id="LASV01000025">
    <property type="protein sequence ID" value="KKA25329.1"/>
    <property type="molecule type" value="Genomic_DNA"/>
</dbReference>
<evidence type="ECO:0000313" key="4">
    <source>
        <dbReference type="Proteomes" id="UP000053958"/>
    </source>
</evidence>
<sequence length="386" mass="42505">MNCISIRKKRTQAPMRPIEITPTATSLPPALSTDTVVRTDEYASAPVTIVEVLLPSVPAAAATSTVPSDDVPSATSTDVSTDYYVNLVYTAPTACSSAWTTTTAVEVWVPYMVQGGITPTSVTTSYSVYNTQPFQPTTITQAIAFINPSQLSASRCYYGSTGSGYGGYYDDGDDNSWLYDSYWYGISPLAIILIVVLGWFGLIFIIGLIESYFQFQRLMKGWQARRGLPISWCLLAPIASCILLCFSRRGFQARTEDEAEELKRKWDEMGFWKKIGLWLRYGFRWDYPPMLGPAPPKIRRSASKRPIPVTPLLQVSPPGSETPQQSAPPSSGGDPDDSSGQREMSQVQLPSQTLQVPSSSRRRAVEQPLPASQQDDEITVIPSDHD</sequence>
<feature type="transmembrane region" description="Helical" evidence="2">
    <location>
        <begin position="229"/>
        <end position="246"/>
    </location>
</feature>
<dbReference type="AlphaFoldDB" id="A0A0F4Z471"/>
<protein>
    <submittedName>
        <fullName evidence="3">Uncharacterized protein</fullName>
    </submittedName>
</protein>
<organism evidence="3 4">
    <name type="scientific">Rasamsonia emersonii (strain ATCC 16479 / CBS 393.64 / IMI 116815)</name>
    <dbReference type="NCBI Taxonomy" id="1408163"/>
    <lineage>
        <taxon>Eukaryota</taxon>
        <taxon>Fungi</taxon>
        <taxon>Dikarya</taxon>
        <taxon>Ascomycota</taxon>
        <taxon>Pezizomycotina</taxon>
        <taxon>Eurotiomycetes</taxon>
        <taxon>Eurotiomycetidae</taxon>
        <taxon>Eurotiales</taxon>
        <taxon>Trichocomaceae</taxon>
        <taxon>Rasamsonia</taxon>
    </lineage>
</organism>
<evidence type="ECO:0000313" key="3">
    <source>
        <dbReference type="EMBL" id="KKA25329.1"/>
    </source>
</evidence>
<evidence type="ECO:0000256" key="2">
    <source>
        <dbReference type="SAM" id="Phobius"/>
    </source>
</evidence>
<keyword evidence="2" id="KW-0812">Transmembrane</keyword>
<accession>A0A0F4Z471</accession>
<dbReference type="Proteomes" id="UP000053958">
    <property type="component" value="Unassembled WGS sequence"/>
</dbReference>
<feature type="region of interest" description="Disordered" evidence="1">
    <location>
        <begin position="309"/>
        <end position="386"/>
    </location>
</feature>
<dbReference type="OrthoDB" id="3795566at2759"/>
<keyword evidence="4" id="KW-1185">Reference proteome</keyword>
<feature type="transmembrane region" description="Helical" evidence="2">
    <location>
        <begin position="189"/>
        <end position="209"/>
    </location>
</feature>
<feature type="compositionally biased region" description="Low complexity" evidence="1">
    <location>
        <begin position="323"/>
        <end position="333"/>
    </location>
</feature>